<evidence type="ECO:0000313" key="2">
    <source>
        <dbReference type="Proteomes" id="UP000621500"/>
    </source>
</evidence>
<dbReference type="EMBL" id="BONX01000006">
    <property type="protein sequence ID" value="GIG94579.1"/>
    <property type="molecule type" value="Genomic_DNA"/>
</dbReference>
<protein>
    <submittedName>
        <fullName evidence="1">Uncharacterized protein</fullName>
    </submittedName>
</protein>
<keyword evidence="2" id="KW-1185">Reference proteome</keyword>
<sequence>MGGARIGARLTNPSFAAAQVDVVEDIDPAAQLHLHVRLFPDTSNASDAAASVPAASATMRSSSMSSLRIGGLDIPTG</sequence>
<evidence type="ECO:0000313" key="1">
    <source>
        <dbReference type="EMBL" id="GIG94579.1"/>
    </source>
</evidence>
<organism evidence="1 2">
    <name type="scientific">Plantactinospora mayteni</name>
    <dbReference type="NCBI Taxonomy" id="566021"/>
    <lineage>
        <taxon>Bacteria</taxon>
        <taxon>Bacillati</taxon>
        <taxon>Actinomycetota</taxon>
        <taxon>Actinomycetes</taxon>
        <taxon>Micromonosporales</taxon>
        <taxon>Micromonosporaceae</taxon>
        <taxon>Plantactinospora</taxon>
    </lineage>
</organism>
<proteinExistence type="predicted"/>
<accession>A0ABQ4EIX7</accession>
<gene>
    <name evidence="1" type="ORF">Pma05_11520</name>
</gene>
<reference evidence="1 2" key="1">
    <citation type="submission" date="2021-01" db="EMBL/GenBank/DDBJ databases">
        <title>Whole genome shotgun sequence of Plantactinospora mayteni NBRC 109088.</title>
        <authorList>
            <person name="Komaki H."/>
            <person name="Tamura T."/>
        </authorList>
    </citation>
    <scope>NUCLEOTIDE SEQUENCE [LARGE SCALE GENOMIC DNA]</scope>
    <source>
        <strain evidence="1 2">NBRC 109088</strain>
    </source>
</reference>
<dbReference type="Proteomes" id="UP000621500">
    <property type="component" value="Unassembled WGS sequence"/>
</dbReference>
<comment type="caution">
    <text evidence="1">The sequence shown here is derived from an EMBL/GenBank/DDBJ whole genome shotgun (WGS) entry which is preliminary data.</text>
</comment>
<name>A0ABQ4EIX7_9ACTN</name>